<gene>
    <name evidence="1" type="ORF">HG263_20565</name>
</gene>
<comment type="caution">
    <text evidence="1">The sequence shown here is derived from an EMBL/GenBank/DDBJ whole genome shotgun (WGS) entry which is preliminary data.</text>
</comment>
<protein>
    <submittedName>
        <fullName evidence="1">Uncharacterized protein</fullName>
    </submittedName>
</protein>
<dbReference type="EMBL" id="JABBPG010000013">
    <property type="protein sequence ID" value="NOU52900.1"/>
    <property type="molecule type" value="Genomic_DNA"/>
</dbReference>
<reference evidence="1 2" key="1">
    <citation type="submission" date="2020-04" db="EMBL/GenBank/DDBJ databases">
        <title>Pseudoalteromonas caenipelagi sp. nov., isolated from a tidal flat.</title>
        <authorList>
            <person name="Park S."/>
            <person name="Yoon J.-H."/>
        </authorList>
    </citation>
    <scope>NUCLEOTIDE SEQUENCE [LARGE SCALE GENOMIC DNA]</scope>
    <source>
        <strain evidence="1 2">JBTF-M23</strain>
    </source>
</reference>
<organism evidence="1 2">
    <name type="scientific">Pseudoalteromonas caenipelagi</name>
    <dbReference type="NCBI Taxonomy" id="2726988"/>
    <lineage>
        <taxon>Bacteria</taxon>
        <taxon>Pseudomonadati</taxon>
        <taxon>Pseudomonadota</taxon>
        <taxon>Gammaproteobacteria</taxon>
        <taxon>Alteromonadales</taxon>
        <taxon>Pseudoalteromonadaceae</taxon>
        <taxon>Pseudoalteromonas</taxon>
    </lineage>
</organism>
<dbReference type="RefSeq" id="WP_171627953.1">
    <property type="nucleotide sequence ID" value="NZ_JABBPG010000013.1"/>
</dbReference>
<evidence type="ECO:0000313" key="1">
    <source>
        <dbReference type="EMBL" id="NOU52900.1"/>
    </source>
</evidence>
<dbReference type="AlphaFoldDB" id="A0A849VJD2"/>
<keyword evidence="2" id="KW-1185">Reference proteome</keyword>
<name>A0A849VJD2_9GAMM</name>
<evidence type="ECO:0000313" key="2">
    <source>
        <dbReference type="Proteomes" id="UP000586305"/>
    </source>
</evidence>
<dbReference type="Proteomes" id="UP000586305">
    <property type="component" value="Unassembled WGS sequence"/>
</dbReference>
<accession>A0A849VJD2</accession>
<sequence length="93" mass="10769">MGIRSTLKKELMNLDSLGLMTADDVRVYLQSHLARARDKSAQRFNLIARFNAHHNQIQSGLPAQESTLTHQRHRLFKEVLYPKSAVQKWLSQQ</sequence>
<proteinExistence type="predicted"/>